<dbReference type="GeneID" id="94425463"/>
<dbReference type="RefSeq" id="XP_067925769.1">
    <property type="nucleotide sequence ID" value="XM_068062252.1"/>
</dbReference>
<sequence length="230" mass="26060">MTQFTLPILLAAGAICTKKLARHFAQAEKEESTEGKTNSEDETRKERNKEIGKHEGKEGQQEETDGETSLLSCVLRTKIDDLDETGRRERNPGDLLLDDYEDEVGCDTNSAPMIWHEDTGDVLQRLRPLLEGSPEFWALFDAKNSSSASFTPDAKIGYMTERVERSKSSACGSPRTEGEAEGNEVRREERRRKREKSHLYVHLAEVCSRLMAFYGVVVKFQKGWKTDTLL</sequence>
<organism evidence="2 3">
    <name type="scientific">Cystoisospora suis</name>
    <dbReference type="NCBI Taxonomy" id="483139"/>
    <lineage>
        <taxon>Eukaryota</taxon>
        <taxon>Sar</taxon>
        <taxon>Alveolata</taxon>
        <taxon>Apicomplexa</taxon>
        <taxon>Conoidasida</taxon>
        <taxon>Coccidia</taxon>
        <taxon>Eucoccidiorida</taxon>
        <taxon>Eimeriorina</taxon>
        <taxon>Sarcocystidae</taxon>
        <taxon>Cystoisospora</taxon>
    </lineage>
</organism>
<dbReference type="Proteomes" id="UP000221165">
    <property type="component" value="Unassembled WGS sequence"/>
</dbReference>
<proteinExistence type="predicted"/>
<protein>
    <submittedName>
        <fullName evidence="2">Uncharacterized protein</fullName>
    </submittedName>
</protein>
<name>A0A2C6LA89_9APIC</name>
<dbReference type="OrthoDB" id="332515at2759"/>
<feature type="compositionally biased region" description="Basic and acidic residues" evidence="1">
    <location>
        <begin position="25"/>
        <end position="60"/>
    </location>
</feature>
<evidence type="ECO:0000256" key="1">
    <source>
        <dbReference type="SAM" id="MobiDB-lite"/>
    </source>
</evidence>
<gene>
    <name evidence="2" type="ORF">CSUI_002050</name>
</gene>
<reference evidence="2 3" key="1">
    <citation type="journal article" date="2017" name="Int. J. Parasitol.">
        <title>The genome of the protozoan parasite Cystoisospora suis and a reverse vaccinology approach to identify vaccine candidates.</title>
        <authorList>
            <person name="Palmieri N."/>
            <person name="Shrestha A."/>
            <person name="Ruttkowski B."/>
            <person name="Beck T."/>
            <person name="Vogl C."/>
            <person name="Tomley F."/>
            <person name="Blake D.P."/>
            <person name="Joachim A."/>
        </authorList>
    </citation>
    <scope>NUCLEOTIDE SEQUENCE [LARGE SCALE GENOMIC DNA]</scope>
    <source>
        <strain evidence="2 3">Wien I</strain>
    </source>
</reference>
<keyword evidence="3" id="KW-1185">Reference proteome</keyword>
<dbReference type="EMBL" id="MIGC01000853">
    <property type="protein sequence ID" value="PHJ24095.1"/>
    <property type="molecule type" value="Genomic_DNA"/>
</dbReference>
<evidence type="ECO:0000313" key="2">
    <source>
        <dbReference type="EMBL" id="PHJ24095.1"/>
    </source>
</evidence>
<dbReference type="VEuPathDB" id="ToxoDB:CSUI_002050"/>
<feature type="region of interest" description="Disordered" evidence="1">
    <location>
        <begin position="23"/>
        <end position="69"/>
    </location>
</feature>
<dbReference type="AlphaFoldDB" id="A0A2C6LA89"/>
<accession>A0A2C6LA89</accession>
<comment type="caution">
    <text evidence="2">The sequence shown here is derived from an EMBL/GenBank/DDBJ whole genome shotgun (WGS) entry which is preliminary data.</text>
</comment>
<evidence type="ECO:0000313" key="3">
    <source>
        <dbReference type="Proteomes" id="UP000221165"/>
    </source>
</evidence>
<feature type="region of interest" description="Disordered" evidence="1">
    <location>
        <begin position="165"/>
        <end position="191"/>
    </location>
</feature>